<sequence length="125" mass="14930">MQTLDSVKEFQSIRIRNLREFLQNHIDHSWLIASLPSHLFSESHMQDLRNALYDMEYFGISSFRLEHCLYLTGRLHEGLSKIDISRLRITLRRRNGLGLRQEFVLSTLEANIRSLERQIRELRHP</sequence>
<evidence type="ECO:0000313" key="1">
    <source>
        <dbReference type="EMBL" id="AHC14707.1"/>
    </source>
</evidence>
<dbReference type="AlphaFoldDB" id="V5WFV0"/>
<name>V5WFV0_9SPIO</name>
<proteinExistence type="predicted"/>
<dbReference type="EMBL" id="CP006939">
    <property type="protein sequence ID" value="AHC14707.1"/>
    <property type="molecule type" value="Genomic_DNA"/>
</dbReference>
<dbReference type="RefSeq" id="WP_024267631.1">
    <property type="nucleotide sequence ID" value="NC_023035.1"/>
</dbReference>
<accession>V5WFV0</accession>
<dbReference type="KEGG" id="slr:L21SP2_1308"/>
<reference evidence="1 2" key="1">
    <citation type="journal article" date="2015" name="Stand. Genomic Sci.">
        <title>Complete genome sequence and description of Salinispira pacifica gen. nov., sp. nov., a novel spirochaete isolated form a hypersaline microbial mat.</title>
        <authorList>
            <person name="Ben Hania W."/>
            <person name="Joseph M."/>
            <person name="Schumann P."/>
            <person name="Bunk B."/>
            <person name="Fiebig A."/>
            <person name="Sproer C."/>
            <person name="Klenk H.P."/>
            <person name="Fardeau M.L."/>
            <person name="Spring S."/>
        </authorList>
    </citation>
    <scope>NUCLEOTIDE SEQUENCE [LARGE SCALE GENOMIC DNA]</scope>
    <source>
        <strain evidence="1 2">L21-RPul-D2</strain>
    </source>
</reference>
<dbReference type="HOGENOM" id="CLU_1991115_0_0_12"/>
<keyword evidence="2" id="KW-1185">Reference proteome</keyword>
<dbReference type="STRING" id="1307761.L21SP2_1308"/>
<gene>
    <name evidence="1" type="ORF">L21SP2_1308</name>
</gene>
<dbReference type="Proteomes" id="UP000018680">
    <property type="component" value="Chromosome"/>
</dbReference>
<evidence type="ECO:0000313" key="2">
    <source>
        <dbReference type="Proteomes" id="UP000018680"/>
    </source>
</evidence>
<organism evidence="1 2">
    <name type="scientific">Salinispira pacifica</name>
    <dbReference type="NCBI Taxonomy" id="1307761"/>
    <lineage>
        <taxon>Bacteria</taxon>
        <taxon>Pseudomonadati</taxon>
        <taxon>Spirochaetota</taxon>
        <taxon>Spirochaetia</taxon>
        <taxon>Spirochaetales</taxon>
        <taxon>Spirochaetaceae</taxon>
        <taxon>Salinispira</taxon>
    </lineage>
</organism>
<protein>
    <submittedName>
        <fullName evidence="1">Uncharacterized protein</fullName>
    </submittedName>
</protein>